<evidence type="ECO:0000313" key="2">
    <source>
        <dbReference type="EMBL" id="ROR96305.1"/>
    </source>
</evidence>
<dbReference type="EMBL" id="RKHQ01000001">
    <property type="protein sequence ID" value="ROR96305.1"/>
    <property type="molecule type" value="Genomic_DNA"/>
</dbReference>
<feature type="transmembrane region" description="Helical" evidence="1">
    <location>
        <begin position="34"/>
        <end position="55"/>
    </location>
</feature>
<keyword evidence="3" id="KW-1185">Reference proteome</keyword>
<comment type="caution">
    <text evidence="2">The sequence shown here is derived from an EMBL/GenBank/DDBJ whole genome shotgun (WGS) entry which is preliminary data.</text>
</comment>
<accession>A0A3N2D940</accession>
<sequence length="187" mass="19968">MGWMLPLSESRSRATQRGLALTLHALRAWTARELWVAVTAGLAVTLVIGLATVLIPNPAFGRDVPPVWWNYPVWLLTSALSGMLVATYVRPASEDPATLSTALDDEGRRASRMGVAGGFLAWFAVGCPVCNKLALLALGYSGALTWFAPVQPFLAVGAMLLTGAALERRLRGQIACPVSPGRLEDAR</sequence>
<gene>
    <name evidence="2" type="ORF">EDD28_0888</name>
</gene>
<dbReference type="Proteomes" id="UP000275356">
    <property type="component" value="Unassembled WGS sequence"/>
</dbReference>
<proteinExistence type="predicted"/>
<feature type="transmembrane region" description="Helical" evidence="1">
    <location>
        <begin position="119"/>
        <end position="140"/>
    </location>
</feature>
<keyword evidence="1" id="KW-0812">Transmembrane</keyword>
<keyword evidence="1" id="KW-1133">Transmembrane helix</keyword>
<evidence type="ECO:0000313" key="3">
    <source>
        <dbReference type="Proteomes" id="UP000275356"/>
    </source>
</evidence>
<dbReference type="AlphaFoldDB" id="A0A3N2D940"/>
<feature type="transmembrane region" description="Helical" evidence="1">
    <location>
        <begin position="146"/>
        <end position="166"/>
    </location>
</feature>
<keyword evidence="1" id="KW-0472">Membrane</keyword>
<evidence type="ECO:0000256" key="1">
    <source>
        <dbReference type="SAM" id="Phobius"/>
    </source>
</evidence>
<evidence type="ECO:0008006" key="4">
    <source>
        <dbReference type="Google" id="ProtNLM"/>
    </source>
</evidence>
<reference evidence="2 3" key="1">
    <citation type="submission" date="2018-11" db="EMBL/GenBank/DDBJ databases">
        <title>Sequencing the genomes of 1000 actinobacteria strains.</title>
        <authorList>
            <person name="Klenk H.-P."/>
        </authorList>
    </citation>
    <scope>NUCLEOTIDE SEQUENCE [LARGE SCALE GENOMIC DNA]</scope>
    <source>
        <strain evidence="2 3">DSM 13521</strain>
    </source>
</reference>
<name>A0A3N2D940_9MICO</name>
<organism evidence="2 3">
    <name type="scientific">Salana multivorans</name>
    <dbReference type="NCBI Taxonomy" id="120377"/>
    <lineage>
        <taxon>Bacteria</taxon>
        <taxon>Bacillati</taxon>
        <taxon>Actinomycetota</taxon>
        <taxon>Actinomycetes</taxon>
        <taxon>Micrococcales</taxon>
        <taxon>Beutenbergiaceae</taxon>
        <taxon>Salana</taxon>
    </lineage>
</organism>
<feature type="transmembrane region" description="Helical" evidence="1">
    <location>
        <begin position="67"/>
        <end position="89"/>
    </location>
</feature>
<protein>
    <recommendedName>
        <fullName evidence="4">Integral membrane protein</fullName>
    </recommendedName>
</protein>